<evidence type="ECO:0000313" key="4">
    <source>
        <dbReference type="Proteomes" id="UP000257131"/>
    </source>
</evidence>
<dbReference type="RefSeq" id="WP_115981145.1">
    <property type="nucleotide sequence ID" value="NZ_QOHR01000020.1"/>
</dbReference>
<dbReference type="EMBL" id="QOHR01000020">
    <property type="protein sequence ID" value="REC55271.1"/>
    <property type="molecule type" value="Genomic_DNA"/>
</dbReference>
<keyword evidence="3" id="KW-0067">ATP-binding</keyword>
<evidence type="ECO:0000259" key="2">
    <source>
        <dbReference type="Pfam" id="PF13581"/>
    </source>
</evidence>
<keyword evidence="1" id="KW-0808">Transferase</keyword>
<dbReference type="Gene3D" id="3.30.565.10">
    <property type="entry name" value="Histidine kinase-like ATPase, C-terminal domain"/>
    <property type="match status" value="1"/>
</dbReference>
<dbReference type="GO" id="GO:0005524">
    <property type="term" value="F:ATP binding"/>
    <property type="evidence" value="ECO:0007669"/>
    <property type="project" value="UniProtKB-KW"/>
</dbReference>
<sequence>MPRTKAEPLVALSCRGRLSEVRPALADLRAALAAQTGGACAEGLDSVEIAVAEVLNNIVEHAGPSDRRGAIRIEVRAGACGLLVRVSDDGRPMPNGAPPCAALPALDVPCVDLPEGGFGWGLVQALTAELHYRRAAGRNELALRFACPGGGVAEPPDAAKTPD</sequence>
<accession>A0A3D9BPJ7</accession>
<organism evidence="3 4">
    <name type="scientific">Rhodosalinus sediminis</name>
    <dbReference type="NCBI Taxonomy" id="1940533"/>
    <lineage>
        <taxon>Bacteria</taxon>
        <taxon>Pseudomonadati</taxon>
        <taxon>Pseudomonadota</taxon>
        <taxon>Alphaproteobacteria</taxon>
        <taxon>Rhodobacterales</taxon>
        <taxon>Paracoccaceae</taxon>
        <taxon>Rhodosalinus</taxon>
    </lineage>
</organism>
<keyword evidence="1" id="KW-0418">Kinase</keyword>
<protein>
    <submittedName>
        <fullName evidence="3">ATP-binding protein</fullName>
    </submittedName>
</protein>
<dbReference type="AlphaFoldDB" id="A0A3D9BPJ7"/>
<feature type="domain" description="Histidine kinase/HSP90-like ATPase" evidence="2">
    <location>
        <begin position="17"/>
        <end position="144"/>
    </location>
</feature>
<keyword evidence="1" id="KW-0723">Serine/threonine-protein kinase</keyword>
<evidence type="ECO:0000256" key="1">
    <source>
        <dbReference type="ARBA" id="ARBA00022527"/>
    </source>
</evidence>
<reference evidence="3 4" key="1">
    <citation type="journal article" date="2017" name="Int. J. Syst. Evol. Microbiol.">
        <title>Rhodosalinus sediminis gen. nov., sp. nov., isolated from marine saltern.</title>
        <authorList>
            <person name="Guo L.Y."/>
            <person name="Ling S.K."/>
            <person name="Li C.M."/>
            <person name="Chen G.J."/>
            <person name="Du Z.J."/>
        </authorList>
    </citation>
    <scope>NUCLEOTIDE SEQUENCE [LARGE SCALE GENOMIC DNA]</scope>
    <source>
        <strain evidence="3 4">WDN1C137</strain>
    </source>
</reference>
<dbReference type="InterPro" id="IPR050267">
    <property type="entry name" value="Anti-sigma-factor_SerPK"/>
</dbReference>
<comment type="caution">
    <text evidence="3">The sequence shown here is derived from an EMBL/GenBank/DDBJ whole genome shotgun (WGS) entry which is preliminary data.</text>
</comment>
<evidence type="ECO:0000313" key="3">
    <source>
        <dbReference type="EMBL" id="REC55271.1"/>
    </source>
</evidence>
<keyword evidence="3" id="KW-0547">Nucleotide-binding</keyword>
<dbReference type="OrthoDB" id="9792240at2"/>
<dbReference type="InterPro" id="IPR036890">
    <property type="entry name" value="HATPase_C_sf"/>
</dbReference>
<dbReference type="PANTHER" id="PTHR35526">
    <property type="entry name" value="ANTI-SIGMA-F FACTOR RSBW-RELATED"/>
    <property type="match status" value="1"/>
</dbReference>
<dbReference type="Proteomes" id="UP000257131">
    <property type="component" value="Unassembled WGS sequence"/>
</dbReference>
<proteinExistence type="predicted"/>
<gene>
    <name evidence="3" type="ORF">DRV84_12340</name>
</gene>
<dbReference type="SUPFAM" id="SSF55874">
    <property type="entry name" value="ATPase domain of HSP90 chaperone/DNA topoisomerase II/histidine kinase"/>
    <property type="match status" value="1"/>
</dbReference>
<dbReference type="GO" id="GO:0004674">
    <property type="term" value="F:protein serine/threonine kinase activity"/>
    <property type="evidence" value="ECO:0007669"/>
    <property type="project" value="UniProtKB-KW"/>
</dbReference>
<dbReference type="InterPro" id="IPR003594">
    <property type="entry name" value="HATPase_dom"/>
</dbReference>
<dbReference type="Pfam" id="PF13581">
    <property type="entry name" value="HATPase_c_2"/>
    <property type="match status" value="1"/>
</dbReference>
<dbReference type="PANTHER" id="PTHR35526:SF6">
    <property type="entry name" value="SLR1861 PROTEIN"/>
    <property type="match status" value="1"/>
</dbReference>
<name>A0A3D9BPJ7_9RHOB</name>
<dbReference type="CDD" id="cd16936">
    <property type="entry name" value="HATPase_RsbW-like"/>
    <property type="match status" value="1"/>
</dbReference>
<keyword evidence="4" id="KW-1185">Reference proteome</keyword>